<dbReference type="EMBL" id="JAGFBS010000061">
    <property type="protein sequence ID" value="KAG6369919.1"/>
    <property type="molecule type" value="Genomic_DNA"/>
</dbReference>
<accession>A0A8I2YDC3</accession>
<protein>
    <submittedName>
        <fullName evidence="1">Uncharacterized protein</fullName>
    </submittedName>
</protein>
<sequence>MPRPHQVTMLTRCANSSRRSQRFPVVESLLQDARVQPYVHNCQVIVHEGRHTYRFCVFFKRHCHLQLNPILGRMGGQFRGDVVVMRVGESSVVNMQGRDAIVADFMMA</sequence>
<dbReference type="Proteomes" id="UP000683000">
    <property type="component" value="Unassembled WGS sequence"/>
</dbReference>
<dbReference type="OrthoDB" id="2916406at2759"/>
<evidence type="ECO:0000313" key="2">
    <source>
        <dbReference type="Proteomes" id="UP000683000"/>
    </source>
</evidence>
<organism evidence="1 2">
    <name type="scientific">Boletus reticuloceps</name>
    <dbReference type="NCBI Taxonomy" id="495285"/>
    <lineage>
        <taxon>Eukaryota</taxon>
        <taxon>Fungi</taxon>
        <taxon>Dikarya</taxon>
        <taxon>Basidiomycota</taxon>
        <taxon>Agaricomycotina</taxon>
        <taxon>Agaricomycetes</taxon>
        <taxon>Agaricomycetidae</taxon>
        <taxon>Boletales</taxon>
        <taxon>Boletineae</taxon>
        <taxon>Boletaceae</taxon>
        <taxon>Boletoideae</taxon>
        <taxon>Boletus</taxon>
    </lineage>
</organism>
<evidence type="ECO:0000313" key="1">
    <source>
        <dbReference type="EMBL" id="KAG6369919.1"/>
    </source>
</evidence>
<keyword evidence="2" id="KW-1185">Reference proteome</keyword>
<reference evidence="1" key="1">
    <citation type="submission" date="2021-03" db="EMBL/GenBank/DDBJ databases">
        <title>Evolutionary innovations through gain and loss of genes in the ectomycorrhizal Boletales.</title>
        <authorList>
            <person name="Wu G."/>
            <person name="Miyauchi S."/>
            <person name="Morin E."/>
            <person name="Yang Z.-L."/>
            <person name="Xu J."/>
            <person name="Martin F.M."/>
        </authorList>
    </citation>
    <scope>NUCLEOTIDE SEQUENCE</scope>
    <source>
        <strain evidence="1">BR01</strain>
    </source>
</reference>
<dbReference type="AlphaFoldDB" id="A0A8I2YDC3"/>
<proteinExistence type="predicted"/>
<gene>
    <name evidence="1" type="ORF">JVT61DRAFT_13386</name>
</gene>
<name>A0A8I2YDC3_9AGAM</name>
<comment type="caution">
    <text evidence="1">The sequence shown here is derived from an EMBL/GenBank/DDBJ whole genome shotgun (WGS) entry which is preliminary data.</text>
</comment>